<dbReference type="Pfam" id="PF00455">
    <property type="entry name" value="DeoRC"/>
    <property type="match status" value="1"/>
</dbReference>
<feature type="domain" description="HTH deoR-type" evidence="5">
    <location>
        <begin position="3"/>
        <end position="58"/>
    </location>
</feature>
<dbReference type="PROSITE" id="PS51000">
    <property type="entry name" value="HTH_DEOR_2"/>
    <property type="match status" value="1"/>
</dbReference>
<dbReference type="InterPro" id="IPR014036">
    <property type="entry name" value="DeoR-like_C"/>
</dbReference>
<dbReference type="InterPro" id="IPR050313">
    <property type="entry name" value="Carb_Metab_HTH_regulators"/>
</dbReference>
<dbReference type="AlphaFoldDB" id="A0A7X5ANV7"/>
<dbReference type="RefSeq" id="WP_161424405.1">
    <property type="nucleotide sequence ID" value="NZ_JARWMY010000022.1"/>
</dbReference>
<organism evidence="6 7">
    <name type="scientific">Halomonas icarae</name>
    <dbReference type="NCBI Taxonomy" id="2691040"/>
    <lineage>
        <taxon>Bacteria</taxon>
        <taxon>Pseudomonadati</taxon>
        <taxon>Pseudomonadota</taxon>
        <taxon>Gammaproteobacteria</taxon>
        <taxon>Oceanospirillales</taxon>
        <taxon>Halomonadaceae</taxon>
        <taxon>Halomonas</taxon>
    </lineage>
</organism>
<evidence type="ECO:0000313" key="7">
    <source>
        <dbReference type="Proteomes" id="UP000448235"/>
    </source>
</evidence>
<evidence type="ECO:0000256" key="1">
    <source>
        <dbReference type="ARBA" id="ARBA00022491"/>
    </source>
</evidence>
<dbReference type="SMART" id="SM01134">
    <property type="entry name" value="DeoRC"/>
    <property type="match status" value="1"/>
</dbReference>
<dbReference type="EMBL" id="WUTS01000009">
    <property type="protein sequence ID" value="NAW14324.1"/>
    <property type="molecule type" value="Genomic_DNA"/>
</dbReference>
<dbReference type="PANTHER" id="PTHR30363:SF4">
    <property type="entry name" value="GLYCEROL-3-PHOSPHATE REGULON REPRESSOR"/>
    <property type="match status" value="1"/>
</dbReference>
<dbReference type="GO" id="GO:0003677">
    <property type="term" value="F:DNA binding"/>
    <property type="evidence" value="ECO:0007669"/>
    <property type="project" value="UniProtKB-KW"/>
</dbReference>
<keyword evidence="1" id="KW-0678">Repressor</keyword>
<keyword evidence="7" id="KW-1185">Reference proteome</keyword>
<dbReference type="Pfam" id="PF08220">
    <property type="entry name" value="HTH_DeoR"/>
    <property type="match status" value="1"/>
</dbReference>
<dbReference type="Gene3D" id="1.10.10.10">
    <property type="entry name" value="Winged helix-like DNA-binding domain superfamily/Winged helix DNA-binding domain"/>
    <property type="match status" value="1"/>
</dbReference>
<dbReference type="SUPFAM" id="SSF46785">
    <property type="entry name" value="Winged helix' DNA-binding domain"/>
    <property type="match status" value="1"/>
</dbReference>
<evidence type="ECO:0000256" key="2">
    <source>
        <dbReference type="ARBA" id="ARBA00023015"/>
    </source>
</evidence>
<dbReference type="InterPro" id="IPR037171">
    <property type="entry name" value="NagB/RpiA_transferase-like"/>
</dbReference>
<comment type="caution">
    <text evidence="6">The sequence shown here is derived from an EMBL/GenBank/DDBJ whole genome shotgun (WGS) entry which is preliminary data.</text>
</comment>
<dbReference type="InterPro" id="IPR018356">
    <property type="entry name" value="Tscrpt_reg_HTH_DeoR_CS"/>
</dbReference>
<sequence>MDHHERRRHLLTLIHESGSQSPVALARHFHVSVQTIRADIRALSERGLVLRRQGEVLPFPGRENDDFERRAIINIDGKRRIAALAQELIEDHQVLFLGTGTTVEQVALRLGVHQDLQVITNNLHAAMALCHQSCEVVVCGGRIRRRDKDVIGGDAWRFFQRYRADVGIVSVGGMDDDGRLYDYNDDEVMAREALFAHAARRVLVLDRTKFATRLCCTAGRLDDFDAVITDQALPDQLRSPLAARGVRFLSA</sequence>
<dbReference type="GO" id="GO:0003700">
    <property type="term" value="F:DNA-binding transcription factor activity"/>
    <property type="evidence" value="ECO:0007669"/>
    <property type="project" value="InterPro"/>
</dbReference>
<evidence type="ECO:0000256" key="4">
    <source>
        <dbReference type="ARBA" id="ARBA00023163"/>
    </source>
</evidence>
<dbReference type="InterPro" id="IPR001034">
    <property type="entry name" value="DeoR_HTH"/>
</dbReference>
<dbReference type="InterPro" id="IPR036388">
    <property type="entry name" value="WH-like_DNA-bd_sf"/>
</dbReference>
<dbReference type="SMART" id="SM00420">
    <property type="entry name" value="HTH_DEOR"/>
    <property type="match status" value="1"/>
</dbReference>
<evidence type="ECO:0000259" key="5">
    <source>
        <dbReference type="PROSITE" id="PS51000"/>
    </source>
</evidence>
<reference evidence="6 7" key="1">
    <citation type="submission" date="2019-12" db="EMBL/GenBank/DDBJ databases">
        <title>Draft genome sequencing of Halomonas icarensis D1-1.</title>
        <authorList>
            <person name="Pandiyan K."/>
            <person name="Kushwaha P."/>
            <person name="Gowdham M."/>
            <person name="Chakdar H."/>
            <person name="Singh A."/>
            <person name="Kumar M."/>
            <person name="Saxena A.K."/>
        </authorList>
    </citation>
    <scope>NUCLEOTIDE SEQUENCE [LARGE SCALE GENOMIC DNA]</scope>
    <source>
        <strain evidence="6 7">D1-1</strain>
    </source>
</reference>
<proteinExistence type="predicted"/>
<keyword evidence="4" id="KW-0804">Transcription</keyword>
<dbReference type="InterPro" id="IPR036390">
    <property type="entry name" value="WH_DNA-bd_sf"/>
</dbReference>
<gene>
    <name evidence="6" type="ORF">GRB80_15960</name>
</gene>
<keyword evidence="2" id="KW-0805">Transcription regulation</keyword>
<dbReference type="PROSITE" id="PS00894">
    <property type="entry name" value="HTH_DEOR_1"/>
    <property type="match status" value="1"/>
</dbReference>
<accession>A0A7X5ANV7</accession>
<dbReference type="Gene3D" id="3.40.50.1360">
    <property type="match status" value="1"/>
</dbReference>
<dbReference type="SUPFAM" id="SSF100950">
    <property type="entry name" value="NagB/RpiA/CoA transferase-like"/>
    <property type="match status" value="1"/>
</dbReference>
<name>A0A7X5ANV7_9GAMM</name>
<protein>
    <submittedName>
        <fullName evidence="6">DeoR family transcriptional regulator</fullName>
    </submittedName>
</protein>
<evidence type="ECO:0000313" key="6">
    <source>
        <dbReference type="EMBL" id="NAW14324.1"/>
    </source>
</evidence>
<evidence type="ECO:0000256" key="3">
    <source>
        <dbReference type="ARBA" id="ARBA00023125"/>
    </source>
</evidence>
<dbReference type="PANTHER" id="PTHR30363">
    <property type="entry name" value="HTH-TYPE TRANSCRIPTIONAL REGULATOR SRLR-RELATED"/>
    <property type="match status" value="1"/>
</dbReference>
<keyword evidence="3" id="KW-0238">DNA-binding</keyword>
<dbReference type="Proteomes" id="UP000448235">
    <property type="component" value="Unassembled WGS sequence"/>
</dbReference>